<dbReference type="InterPro" id="IPR007627">
    <property type="entry name" value="RNA_pol_sigma70_r2"/>
</dbReference>
<evidence type="ECO:0000259" key="6">
    <source>
        <dbReference type="Pfam" id="PF04542"/>
    </source>
</evidence>
<dbReference type="InterPro" id="IPR039425">
    <property type="entry name" value="RNA_pol_sigma-70-like"/>
</dbReference>
<dbReference type="InterPro" id="IPR014284">
    <property type="entry name" value="RNA_pol_sigma-70_dom"/>
</dbReference>
<keyword evidence="9" id="KW-1185">Reference proteome</keyword>
<sequence>MRENLEREYVEYFQPRLPQLHRLAVMLCGDADRADDIVQAAVTMLYTRWRRVREADNLDAYVRRSVVNAFLSERRRSWSRVVLTETLPDRPAVTGQPVDERLEIRAALKKLPPKQQAVLALRFLCDLPVDEVAEIVGCSPGTVKSQTSDGLAKLRKQLGALAPAGGATS</sequence>
<dbReference type="Pfam" id="PF04542">
    <property type="entry name" value="Sigma70_r2"/>
    <property type="match status" value="1"/>
</dbReference>
<proteinExistence type="inferred from homology"/>
<comment type="similarity">
    <text evidence="1">Belongs to the sigma-70 factor family. ECF subfamily.</text>
</comment>
<dbReference type="PANTHER" id="PTHR43133">
    <property type="entry name" value="RNA POLYMERASE ECF-TYPE SIGMA FACTO"/>
    <property type="match status" value="1"/>
</dbReference>
<keyword evidence="2" id="KW-0805">Transcription regulation</keyword>
<dbReference type="InterPro" id="IPR013249">
    <property type="entry name" value="RNA_pol_sigma70_r4_t2"/>
</dbReference>
<dbReference type="InterPro" id="IPR013324">
    <property type="entry name" value="RNA_pol_sigma_r3/r4-like"/>
</dbReference>
<dbReference type="InterPro" id="IPR013325">
    <property type="entry name" value="RNA_pol_sigma_r2"/>
</dbReference>
<evidence type="ECO:0000256" key="4">
    <source>
        <dbReference type="ARBA" id="ARBA00023125"/>
    </source>
</evidence>
<dbReference type="Proteomes" id="UP000660611">
    <property type="component" value="Unassembled WGS sequence"/>
</dbReference>
<organism evidence="8 9">
    <name type="scientific">Dactylosporangium siamense</name>
    <dbReference type="NCBI Taxonomy" id="685454"/>
    <lineage>
        <taxon>Bacteria</taxon>
        <taxon>Bacillati</taxon>
        <taxon>Actinomycetota</taxon>
        <taxon>Actinomycetes</taxon>
        <taxon>Micromonosporales</taxon>
        <taxon>Micromonosporaceae</taxon>
        <taxon>Dactylosporangium</taxon>
    </lineage>
</organism>
<evidence type="ECO:0000313" key="9">
    <source>
        <dbReference type="Proteomes" id="UP000660611"/>
    </source>
</evidence>
<dbReference type="SUPFAM" id="SSF88659">
    <property type="entry name" value="Sigma3 and sigma4 domains of RNA polymerase sigma factors"/>
    <property type="match status" value="1"/>
</dbReference>
<dbReference type="Pfam" id="PF08281">
    <property type="entry name" value="Sigma70_r4_2"/>
    <property type="match status" value="1"/>
</dbReference>
<dbReference type="NCBIfam" id="TIGR02983">
    <property type="entry name" value="SigE-fam_strep"/>
    <property type="match status" value="1"/>
</dbReference>
<dbReference type="InterPro" id="IPR036388">
    <property type="entry name" value="WH-like_DNA-bd_sf"/>
</dbReference>
<dbReference type="AlphaFoldDB" id="A0A919PYL5"/>
<dbReference type="RefSeq" id="WP_203854362.1">
    <property type="nucleotide sequence ID" value="NZ_BAAAVW010000043.1"/>
</dbReference>
<dbReference type="InterPro" id="IPR014325">
    <property type="entry name" value="RNA_pol_sigma-E_actinobac"/>
</dbReference>
<comment type="caution">
    <text evidence="8">The sequence shown here is derived from an EMBL/GenBank/DDBJ whole genome shotgun (WGS) entry which is preliminary data.</text>
</comment>
<evidence type="ECO:0000256" key="3">
    <source>
        <dbReference type="ARBA" id="ARBA00023082"/>
    </source>
</evidence>
<evidence type="ECO:0000259" key="7">
    <source>
        <dbReference type="Pfam" id="PF08281"/>
    </source>
</evidence>
<keyword evidence="4" id="KW-0238">DNA-binding</keyword>
<evidence type="ECO:0000313" key="8">
    <source>
        <dbReference type="EMBL" id="GIG52771.1"/>
    </source>
</evidence>
<dbReference type="GO" id="GO:0006352">
    <property type="term" value="P:DNA-templated transcription initiation"/>
    <property type="evidence" value="ECO:0007669"/>
    <property type="project" value="InterPro"/>
</dbReference>
<evidence type="ECO:0000256" key="5">
    <source>
        <dbReference type="ARBA" id="ARBA00023163"/>
    </source>
</evidence>
<dbReference type="NCBIfam" id="TIGR02937">
    <property type="entry name" value="sigma70-ECF"/>
    <property type="match status" value="1"/>
</dbReference>
<feature type="domain" description="RNA polymerase sigma-70 region 2" evidence="6">
    <location>
        <begin position="16"/>
        <end position="79"/>
    </location>
</feature>
<dbReference type="SUPFAM" id="SSF88946">
    <property type="entry name" value="Sigma2 domain of RNA polymerase sigma factors"/>
    <property type="match status" value="1"/>
</dbReference>
<dbReference type="GO" id="GO:0016987">
    <property type="term" value="F:sigma factor activity"/>
    <property type="evidence" value="ECO:0007669"/>
    <property type="project" value="UniProtKB-KW"/>
</dbReference>
<reference evidence="8" key="1">
    <citation type="submission" date="2021-01" db="EMBL/GenBank/DDBJ databases">
        <title>Whole genome shotgun sequence of Dactylosporangium siamense NBRC 106093.</title>
        <authorList>
            <person name="Komaki H."/>
            <person name="Tamura T."/>
        </authorList>
    </citation>
    <scope>NUCLEOTIDE SEQUENCE</scope>
    <source>
        <strain evidence="8">NBRC 106093</strain>
    </source>
</reference>
<name>A0A919PYL5_9ACTN</name>
<dbReference type="EMBL" id="BONQ01000188">
    <property type="protein sequence ID" value="GIG52771.1"/>
    <property type="molecule type" value="Genomic_DNA"/>
</dbReference>
<dbReference type="Gene3D" id="1.10.1740.10">
    <property type="match status" value="1"/>
</dbReference>
<accession>A0A919PYL5</accession>
<keyword evidence="3" id="KW-0731">Sigma factor</keyword>
<dbReference type="Gene3D" id="1.10.10.10">
    <property type="entry name" value="Winged helix-like DNA-binding domain superfamily/Winged helix DNA-binding domain"/>
    <property type="match status" value="1"/>
</dbReference>
<gene>
    <name evidence="8" type="ORF">Dsi01nite_108120</name>
</gene>
<keyword evidence="5" id="KW-0804">Transcription</keyword>
<feature type="domain" description="RNA polymerase sigma factor 70 region 4 type 2" evidence="7">
    <location>
        <begin position="102"/>
        <end position="154"/>
    </location>
</feature>
<evidence type="ECO:0000256" key="1">
    <source>
        <dbReference type="ARBA" id="ARBA00010641"/>
    </source>
</evidence>
<dbReference type="PANTHER" id="PTHR43133:SF50">
    <property type="entry name" value="ECF RNA POLYMERASE SIGMA FACTOR SIGM"/>
    <property type="match status" value="1"/>
</dbReference>
<evidence type="ECO:0000256" key="2">
    <source>
        <dbReference type="ARBA" id="ARBA00023015"/>
    </source>
</evidence>
<dbReference type="GO" id="GO:0003677">
    <property type="term" value="F:DNA binding"/>
    <property type="evidence" value="ECO:0007669"/>
    <property type="project" value="UniProtKB-KW"/>
</dbReference>
<protein>
    <submittedName>
        <fullName evidence="8">RNA polymerase sigma24 factor</fullName>
    </submittedName>
</protein>
<dbReference type="CDD" id="cd06171">
    <property type="entry name" value="Sigma70_r4"/>
    <property type="match status" value="1"/>
</dbReference>